<dbReference type="CDD" id="cd04047">
    <property type="entry name" value="C2B_Copine"/>
    <property type="match status" value="1"/>
</dbReference>
<dbReference type="SUPFAM" id="SSF53300">
    <property type="entry name" value="vWA-like"/>
    <property type="match status" value="1"/>
</dbReference>
<reference evidence="3" key="1">
    <citation type="submission" date="2018-03" db="EMBL/GenBank/DDBJ databases">
        <title>Horizontal gene transfer is an indispensable driver in forging the evolution of the Neocallimastigomycota as a distinct gut-dwelling fungal lineage.</title>
        <authorList>
            <person name="Murphy C.L."/>
            <person name="Youssef N.H."/>
            <person name="Elshahed M.S."/>
        </authorList>
    </citation>
    <scope>NUCLEOTIDE SEQUENCE</scope>
    <source>
        <strain evidence="3">A1</strain>
    </source>
</reference>
<accession>A0A2S1TZK6</accession>
<dbReference type="PANTHER" id="PTHR10857">
    <property type="entry name" value="COPINE"/>
    <property type="match status" value="1"/>
</dbReference>
<dbReference type="InterPro" id="IPR000008">
    <property type="entry name" value="C2_dom"/>
</dbReference>
<feature type="domain" description="C2" evidence="2">
    <location>
        <begin position="1"/>
        <end position="80"/>
    </location>
</feature>
<proteinExistence type="evidence at transcript level"/>
<dbReference type="Pfam" id="PF07002">
    <property type="entry name" value="Copine"/>
    <property type="match status" value="2"/>
</dbReference>
<dbReference type="InterPro" id="IPR010734">
    <property type="entry name" value="Copine_C"/>
</dbReference>
<dbReference type="GO" id="GO:0071277">
    <property type="term" value="P:cellular response to calcium ion"/>
    <property type="evidence" value="ECO:0007669"/>
    <property type="project" value="TreeGrafter"/>
</dbReference>
<feature type="domain" description="C2" evidence="2">
    <location>
        <begin position="111"/>
        <end position="241"/>
    </location>
</feature>
<dbReference type="Gene3D" id="2.60.40.150">
    <property type="entry name" value="C2 domain"/>
    <property type="match status" value="2"/>
</dbReference>
<dbReference type="InterPro" id="IPR037768">
    <property type="entry name" value="C2B_Copine"/>
</dbReference>
<dbReference type="SUPFAM" id="SSF49562">
    <property type="entry name" value="C2 domain (Calcium/lipid-binding domain, CaLB)"/>
    <property type="match status" value="2"/>
</dbReference>
<dbReference type="EMBL" id="MH043904">
    <property type="protein sequence ID" value="AWI67058.1"/>
    <property type="molecule type" value="mRNA"/>
</dbReference>
<dbReference type="PANTHER" id="PTHR10857:SF106">
    <property type="entry name" value="C2 DOMAIN-CONTAINING PROTEIN"/>
    <property type="match status" value="1"/>
</dbReference>
<evidence type="ECO:0000256" key="1">
    <source>
        <dbReference type="ARBA" id="ARBA00009048"/>
    </source>
</evidence>
<dbReference type="GO" id="GO:0005886">
    <property type="term" value="C:plasma membrane"/>
    <property type="evidence" value="ECO:0007669"/>
    <property type="project" value="TreeGrafter"/>
</dbReference>
<dbReference type="GO" id="GO:0005544">
    <property type="term" value="F:calcium-dependent phospholipid binding"/>
    <property type="evidence" value="ECO:0007669"/>
    <property type="project" value="InterPro"/>
</dbReference>
<dbReference type="InterPro" id="IPR035892">
    <property type="entry name" value="C2_domain_sf"/>
</dbReference>
<dbReference type="PROSITE" id="PS50004">
    <property type="entry name" value="C2"/>
    <property type="match status" value="2"/>
</dbReference>
<dbReference type="InterPro" id="IPR045052">
    <property type="entry name" value="Copine"/>
</dbReference>
<evidence type="ECO:0000259" key="2">
    <source>
        <dbReference type="PROSITE" id="PS50004"/>
    </source>
</evidence>
<dbReference type="SMART" id="SM00239">
    <property type="entry name" value="C2"/>
    <property type="match status" value="2"/>
</dbReference>
<name>A0A2S1TZK6_PIRSP</name>
<organism evidence="3">
    <name type="scientific">Piromyces sp</name>
    <dbReference type="NCBI Taxonomy" id="45796"/>
    <lineage>
        <taxon>Eukaryota</taxon>
        <taxon>Fungi</taxon>
        <taxon>Fungi incertae sedis</taxon>
        <taxon>Chytridiomycota</taxon>
        <taxon>Chytridiomycota incertae sedis</taxon>
        <taxon>Neocallimastigomycetes</taxon>
        <taxon>Neocallimastigales</taxon>
        <taxon>Neocallimastigaceae</taxon>
        <taxon>Piromyces</taxon>
    </lineage>
</organism>
<protein>
    <submittedName>
        <fullName evidence="3">Copine</fullName>
    </submittedName>
</protein>
<sequence length="573" mass="64821">MIELYMNNEYMGRTEKVKNNLNPSFNTPIKVQYYFEKLQNLEIRIIDIDNDKTMTGDNLGHVNTTLGTIVSQEPETPFTLPVENGKGTVTIIFEEVIPSVRKTYTSEYVANGGLVTQELKKGSSYTEVTEKFIINAKGINLAKMDLFGKSDPYYCIYRLIGQKKVQIYKSEVIKKNLNPIWKTAVINLENMDGNYLVEGQRYWIEVYDYDKFGSDDLIGEVEIVNLFYNISPQGQEFRGILTDKKGKHKNNRGEIVFNMKYEAINTQKTVNSYMVISNYGFTKNLKVYPNLLSTVSFIDAMRMGMKLHIICAVDYTGSNGDMHDINAGKMNPYQIALSAVGQVLEPYDHDKRFSFFGYGAYKNGVFPPYFTVGETEEIDGGVQGILDTYAQTRNQFKLGDMGTAKGGDMDWRANNGRYYCDDFYQIINAISDRAETDMMAKFHPNSHKLPSDYYILFFVIDGDGFDTNGTIRALVRASSLPISIVLIGVGNNNFTNLSKFDADGMPLTVDGVSTIRDIVQFVKFEECKDSNGVNMNKLASEVLAEVPTQVETFIGLYGCNIPNYVGTEYPYQY</sequence>
<comment type="similarity">
    <text evidence="1">Belongs to the copine family.</text>
</comment>
<evidence type="ECO:0000313" key="3">
    <source>
        <dbReference type="EMBL" id="AWI67058.1"/>
    </source>
</evidence>
<dbReference type="InterPro" id="IPR036465">
    <property type="entry name" value="vWFA_dom_sf"/>
</dbReference>
<dbReference type="AlphaFoldDB" id="A0A2S1TZK6"/>
<dbReference type="Pfam" id="PF00168">
    <property type="entry name" value="C2"/>
    <property type="match status" value="2"/>
</dbReference>